<dbReference type="AlphaFoldDB" id="A0A0R3UFM4"/>
<proteinExistence type="predicted"/>
<name>A0A0R3UFM4_MESCO</name>
<evidence type="ECO:0000256" key="2">
    <source>
        <dbReference type="SAM" id="MobiDB-lite"/>
    </source>
</evidence>
<feature type="region of interest" description="Disordered" evidence="2">
    <location>
        <begin position="1"/>
        <end position="47"/>
    </location>
</feature>
<dbReference type="EMBL" id="UXSR01005222">
    <property type="protein sequence ID" value="VDD79929.1"/>
    <property type="molecule type" value="Genomic_DNA"/>
</dbReference>
<evidence type="ECO:0000313" key="3">
    <source>
        <dbReference type="EMBL" id="VDD79929.1"/>
    </source>
</evidence>
<evidence type="ECO:0008006" key="5">
    <source>
        <dbReference type="Google" id="ProtNLM"/>
    </source>
</evidence>
<reference evidence="3 4" key="1">
    <citation type="submission" date="2018-10" db="EMBL/GenBank/DDBJ databases">
        <authorList>
            <consortium name="Pathogen Informatics"/>
        </authorList>
    </citation>
    <scope>NUCLEOTIDE SEQUENCE [LARGE SCALE GENOMIC DNA]</scope>
</reference>
<feature type="coiled-coil region" evidence="1">
    <location>
        <begin position="74"/>
        <end position="117"/>
    </location>
</feature>
<keyword evidence="4" id="KW-1185">Reference proteome</keyword>
<evidence type="ECO:0000256" key="1">
    <source>
        <dbReference type="SAM" id="Coils"/>
    </source>
</evidence>
<dbReference type="Proteomes" id="UP000267029">
    <property type="component" value="Unassembled WGS sequence"/>
</dbReference>
<protein>
    <recommendedName>
        <fullName evidence="5">Dynein regulatory complex protein 10</fullName>
    </recommendedName>
</protein>
<evidence type="ECO:0000313" key="4">
    <source>
        <dbReference type="Proteomes" id="UP000267029"/>
    </source>
</evidence>
<feature type="compositionally biased region" description="Low complexity" evidence="2">
    <location>
        <begin position="1"/>
        <end position="13"/>
    </location>
</feature>
<organism evidence="3 4">
    <name type="scientific">Mesocestoides corti</name>
    <name type="common">Flatworm</name>
    <dbReference type="NCBI Taxonomy" id="53468"/>
    <lineage>
        <taxon>Eukaryota</taxon>
        <taxon>Metazoa</taxon>
        <taxon>Spiralia</taxon>
        <taxon>Lophotrochozoa</taxon>
        <taxon>Platyhelminthes</taxon>
        <taxon>Cestoda</taxon>
        <taxon>Eucestoda</taxon>
        <taxon>Cyclophyllidea</taxon>
        <taxon>Mesocestoididae</taxon>
        <taxon>Mesocestoides</taxon>
    </lineage>
</organism>
<accession>A0A0R3UFM4</accession>
<sequence length="157" mass="18325">MRFACSSPKASASRARRCPPKRRWLPGTDSTELEKRSRHQIQTRESTGKPIDILRKGDDVLMADFKLFLLKEKYDTMMKTFRDEEAQLKEYESKISALKVEHEAVLAEQEAQKVREREAAEREARLAENCSVIQAYCRAFLTRREAALKRQAKRKLH</sequence>
<feature type="compositionally biased region" description="Basic residues" evidence="2">
    <location>
        <begin position="14"/>
        <end position="24"/>
    </location>
</feature>
<gene>
    <name evidence="3" type="ORF">MCOS_LOCUS5932</name>
</gene>
<keyword evidence="1" id="KW-0175">Coiled coil</keyword>
<dbReference type="PROSITE" id="PS50096">
    <property type="entry name" value="IQ"/>
    <property type="match status" value="1"/>
</dbReference>